<accession>A0A821J9J5</accession>
<dbReference type="InterPro" id="IPR036028">
    <property type="entry name" value="SH3-like_dom_sf"/>
</dbReference>
<evidence type="ECO:0000313" key="3">
    <source>
        <dbReference type="Proteomes" id="UP000663866"/>
    </source>
</evidence>
<gene>
    <name evidence="1" type="ORF">OVN521_LOCUS48878</name>
    <name evidence="2" type="ORF">OVN521_LOCUS50430</name>
</gene>
<dbReference type="AlphaFoldDB" id="A0A821J9J5"/>
<dbReference type="EMBL" id="CAJOBG010116039">
    <property type="protein sequence ID" value="CAF4759327.1"/>
    <property type="molecule type" value="Genomic_DNA"/>
</dbReference>
<protein>
    <recommendedName>
        <fullName evidence="4">SH3 domain-containing protein</fullName>
    </recommendedName>
</protein>
<dbReference type="Proteomes" id="UP000663866">
    <property type="component" value="Unassembled WGS sequence"/>
</dbReference>
<feature type="non-terminal residue" evidence="1">
    <location>
        <position position="28"/>
    </location>
</feature>
<proteinExistence type="predicted"/>
<evidence type="ECO:0008006" key="4">
    <source>
        <dbReference type="Google" id="ProtNLM"/>
    </source>
</evidence>
<evidence type="ECO:0000313" key="2">
    <source>
        <dbReference type="EMBL" id="CAF4759327.1"/>
    </source>
</evidence>
<keyword evidence="3" id="KW-1185">Reference proteome</keyword>
<dbReference type="SUPFAM" id="SSF50044">
    <property type="entry name" value="SH3-domain"/>
    <property type="match status" value="1"/>
</dbReference>
<reference evidence="1" key="1">
    <citation type="submission" date="2021-02" db="EMBL/GenBank/DDBJ databases">
        <authorList>
            <person name="Nowell W R."/>
        </authorList>
    </citation>
    <scope>NUCLEOTIDE SEQUENCE</scope>
</reference>
<organism evidence="1 3">
    <name type="scientific">Rotaria magnacalcarata</name>
    <dbReference type="NCBI Taxonomy" id="392030"/>
    <lineage>
        <taxon>Eukaryota</taxon>
        <taxon>Metazoa</taxon>
        <taxon>Spiralia</taxon>
        <taxon>Gnathifera</taxon>
        <taxon>Rotifera</taxon>
        <taxon>Eurotatoria</taxon>
        <taxon>Bdelloidea</taxon>
        <taxon>Philodinida</taxon>
        <taxon>Philodinidae</taxon>
        <taxon>Rotaria</taxon>
    </lineage>
</organism>
<name>A0A821J9J5_9BILA</name>
<sequence length="28" mass="3146">MNQEWWQGCLAGGNESGYVPDGYIKLKT</sequence>
<dbReference type="EMBL" id="CAJOBG010104109">
    <property type="protein sequence ID" value="CAF4714941.1"/>
    <property type="molecule type" value="Genomic_DNA"/>
</dbReference>
<comment type="caution">
    <text evidence="1">The sequence shown here is derived from an EMBL/GenBank/DDBJ whole genome shotgun (WGS) entry which is preliminary data.</text>
</comment>
<evidence type="ECO:0000313" key="1">
    <source>
        <dbReference type="EMBL" id="CAF4714941.1"/>
    </source>
</evidence>